<sequence>MMKISQSKINIIRLSNESLYEASYLLAHYMYPNQWSEKSQKECLQNLIKLLEFQNAHFLLAKSSDTPAAFIALNWGFSTTKGKPILIVQDLFVMPNFRRKGIARMLIEEAILLAKEKGANRLQLNTGTNNNNAQSLYQSIGFEWFPEKEIYMLFL</sequence>
<dbReference type="AlphaFoldDB" id="A0A942TBQ3"/>
<keyword evidence="5" id="KW-1185">Reference proteome</keyword>
<dbReference type="SUPFAM" id="SSF55729">
    <property type="entry name" value="Acyl-CoA N-acyltransferases (Nat)"/>
    <property type="match status" value="1"/>
</dbReference>
<dbReference type="CDD" id="cd04301">
    <property type="entry name" value="NAT_SF"/>
    <property type="match status" value="1"/>
</dbReference>
<evidence type="ECO:0000313" key="5">
    <source>
        <dbReference type="Proteomes" id="UP000681414"/>
    </source>
</evidence>
<proteinExistence type="predicted"/>
<accession>A0A942TBQ3</accession>
<comment type="caution">
    <text evidence="4">The sequence shown here is derived from an EMBL/GenBank/DDBJ whole genome shotgun (WGS) entry which is preliminary data.</text>
</comment>
<dbReference type="InterPro" id="IPR016181">
    <property type="entry name" value="Acyl_CoA_acyltransferase"/>
</dbReference>
<name>A0A942TBQ3_9BACI</name>
<keyword evidence="2" id="KW-0012">Acyltransferase</keyword>
<evidence type="ECO:0000259" key="3">
    <source>
        <dbReference type="PROSITE" id="PS51186"/>
    </source>
</evidence>
<dbReference type="Pfam" id="PF00583">
    <property type="entry name" value="Acetyltransf_1"/>
    <property type="match status" value="1"/>
</dbReference>
<dbReference type="InterPro" id="IPR050832">
    <property type="entry name" value="Bact_Acetyltransf"/>
</dbReference>
<evidence type="ECO:0000256" key="2">
    <source>
        <dbReference type="ARBA" id="ARBA00023315"/>
    </source>
</evidence>
<reference evidence="4 5" key="1">
    <citation type="submission" date="2021-05" db="EMBL/GenBank/DDBJ databases">
        <title>Novel Bacillus species.</title>
        <authorList>
            <person name="Liu G."/>
        </authorList>
    </citation>
    <scope>NUCLEOTIDE SEQUENCE [LARGE SCALE GENOMIC DNA]</scope>
    <source>
        <strain evidence="5">FJAT-49780</strain>
    </source>
</reference>
<dbReference type="GO" id="GO:0016747">
    <property type="term" value="F:acyltransferase activity, transferring groups other than amino-acyl groups"/>
    <property type="evidence" value="ECO:0007669"/>
    <property type="project" value="InterPro"/>
</dbReference>
<dbReference type="PANTHER" id="PTHR43877:SF5">
    <property type="entry name" value="BLL8307 PROTEIN"/>
    <property type="match status" value="1"/>
</dbReference>
<dbReference type="InterPro" id="IPR000182">
    <property type="entry name" value="GNAT_dom"/>
</dbReference>
<organism evidence="4 5">
    <name type="scientific">Lederbergia citri</name>
    <dbReference type="NCBI Taxonomy" id="2833580"/>
    <lineage>
        <taxon>Bacteria</taxon>
        <taxon>Bacillati</taxon>
        <taxon>Bacillota</taxon>
        <taxon>Bacilli</taxon>
        <taxon>Bacillales</taxon>
        <taxon>Bacillaceae</taxon>
        <taxon>Lederbergia</taxon>
    </lineage>
</organism>
<evidence type="ECO:0000313" key="4">
    <source>
        <dbReference type="EMBL" id="MBS4193584.1"/>
    </source>
</evidence>
<protein>
    <submittedName>
        <fullName evidence="4">GNAT family N-acetyltransferase</fullName>
    </submittedName>
</protein>
<dbReference type="PANTHER" id="PTHR43877">
    <property type="entry name" value="AMINOALKYLPHOSPHONATE N-ACETYLTRANSFERASE-RELATED-RELATED"/>
    <property type="match status" value="1"/>
</dbReference>
<gene>
    <name evidence="4" type="ORF">KHA97_00690</name>
</gene>
<evidence type="ECO:0000256" key="1">
    <source>
        <dbReference type="ARBA" id="ARBA00022679"/>
    </source>
</evidence>
<dbReference type="Proteomes" id="UP000681414">
    <property type="component" value="Unassembled WGS sequence"/>
</dbReference>
<dbReference type="EMBL" id="JAGYPG010000001">
    <property type="protein sequence ID" value="MBS4193584.1"/>
    <property type="molecule type" value="Genomic_DNA"/>
</dbReference>
<feature type="domain" description="N-acetyltransferase" evidence="3">
    <location>
        <begin position="9"/>
        <end position="155"/>
    </location>
</feature>
<keyword evidence="1" id="KW-0808">Transferase</keyword>
<dbReference type="Gene3D" id="3.40.630.30">
    <property type="match status" value="1"/>
</dbReference>
<dbReference type="PROSITE" id="PS51186">
    <property type="entry name" value="GNAT"/>
    <property type="match status" value="1"/>
</dbReference>